<evidence type="ECO:0000313" key="6">
    <source>
        <dbReference type="Ensembl" id="ENSTRUP00000036002.3"/>
    </source>
</evidence>
<evidence type="ECO:0000313" key="7">
    <source>
        <dbReference type="Proteomes" id="UP000005226"/>
    </source>
</evidence>
<dbReference type="InterPro" id="IPR036116">
    <property type="entry name" value="FN3_sf"/>
</dbReference>
<dbReference type="PANTHER" id="PTHR48485">
    <property type="entry name" value="INTERLEUKIN-12 SUBUNIT BETA-RELATED"/>
    <property type="match status" value="1"/>
</dbReference>
<dbReference type="GeneTree" id="ENSGT00390000012630"/>
<dbReference type="Gene3D" id="2.60.40.10">
    <property type="entry name" value="Immunoglobulins"/>
    <property type="match status" value="2"/>
</dbReference>
<sequence length="353" mass="39693">MNFLFLVVLFGGVCYASSDVSIEPLVDHVVVLKVPHRGRTEEEVPLVCGRDNLTQDVFWKKDGMELNPPLKGNRITVLVEEMEGGNYSCHLSPGGQYLNHTIIFIQLDSEERVILKEKSPEEGRFRETECVMCVCVFESCGGSKRSSVPPGHIHCSAPNYTGPFRCSWTRADSRSNAAVLLLQATRNGQQIPCELDAGGSGVLCQDNSCSYKEEQHHILFTIHVHSYSRLETYTKAFYLKDIVRPGALSNLQMDNAKVFSWSYPDSWEKPCSFYGLNFQYRVVRHNHPCDSNTAILVNTTDDTKFEVNVKAKKYVFCVRAQDKYTQGPFGPWSSCVVTKEEAGCQPLSPGQRK</sequence>
<feature type="chain" id="PRO_5025532485" description="Interleukin-12 beta central domain-containing protein" evidence="4">
    <location>
        <begin position="19"/>
        <end position="353"/>
    </location>
</feature>
<keyword evidence="2" id="KW-1015">Disulfide bond</keyword>
<dbReference type="CDD" id="cd00063">
    <property type="entry name" value="FN3"/>
    <property type="match status" value="1"/>
</dbReference>
<dbReference type="InterPro" id="IPR050676">
    <property type="entry name" value="IL-12"/>
</dbReference>
<dbReference type="Ensembl" id="ENSTRUT00000036132.3">
    <property type="protein sequence ID" value="ENSTRUP00000036002.3"/>
    <property type="gene ID" value="ENSTRUG00000014071.3"/>
</dbReference>
<dbReference type="InterPro" id="IPR019482">
    <property type="entry name" value="IL-12_beta_cen-dom"/>
</dbReference>
<dbReference type="InterPro" id="IPR013783">
    <property type="entry name" value="Ig-like_fold"/>
</dbReference>
<dbReference type="Pfam" id="PF10420">
    <property type="entry name" value="IL12p40_C"/>
    <property type="match status" value="1"/>
</dbReference>
<evidence type="ECO:0000256" key="2">
    <source>
        <dbReference type="ARBA" id="ARBA00023157"/>
    </source>
</evidence>
<dbReference type="OMA" id="SWEKPCT"/>
<dbReference type="PIRSF" id="PIRSF038007">
    <property type="entry name" value="IL_12_beta"/>
    <property type="match status" value="1"/>
</dbReference>
<gene>
    <name evidence="6" type="primary">il12bb</name>
</gene>
<dbReference type="InterPro" id="IPR003961">
    <property type="entry name" value="FN3_dom"/>
</dbReference>
<dbReference type="STRING" id="31033.ENSTRUP00000036002"/>
<keyword evidence="3" id="KW-0325">Glycoprotein</keyword>
<accession>H2UGD1</accession>
<protein>
    <recommendedName>
        <fullName evidence="5">Interleukin-12 beta central domain-containing protein</fullName>
    </recommendedName>
</protein>
<feature type="domain" description="Interleukin-12 beta central" evidence="5">
    <location>
        <begin position="152"/>
        <end position="226"/>
    </location>
</feature>
<dbReference type="AlphaFoldDB" id="H2UGD1"/>
<reference evidence="6" key="3">
    <citation type="submission" date="2025-09" db="UniProtKB">
        <authorList>
            <consortium name="Ensembl"/>
        </authorList>
    </citation>
    <scope>IDENTIFICATION</scope>
</reference>
<feature type="signal peptide" evidence="4">
    <location>
        <begin position="1"/>
        <end position="18"/>
    </location>
</feature>
<dbReference type="InParanoid" id="H2UGD1"/>
<evidence type="ECO:0000259" key="5">
    <source>
        <dbReference type="Pfam" id="PF10420"/>
    </source>
</evidence>
<evidence type="ECO:0000256" key="3">
    <source>
        <dbReference type="ARBA" id="ARBA00023180"/>
    </source>
</evidence>
<reference evidence="6 7" key="1">
    <citation type="journal article" date="2011" name="Genome Biol. Evol.">
        <title>Integration of the genetic map and genome assembly of fugu facilitates insights into distinct features of genome evolution in teleosts and mammals.</title>
        <authorList>
            <person name="Kai W."/>
            <person name="Kikuchi K."/>
            <person name="Tohari S."/>
            <person name="Chew A.K."/>
            <person name="Tay A."/>
            <person name="Fujiwara A."/>
            <person name="Hosoya S."/>
            <person name="Suetake H."/>
            <person name="Naruse K."/>
            <person name="Brenner S."/>
            <person name="Suzuki Y."/>
            <person name="Venkatesh B."/>
        </authorList>
    </citation>
    <scope>NUCLEOTIDE SEQUENCE [LARGE SCALE GENOMIC DNA]</scope>
</reference>
<evidence type="ECO:0000256" key="4">
    <source>
        <dbReference type="SAM" id="SignalP"/>
    </source>
</evidence>
<keyword evidence="1 4" id="KW-0732">Signal</keyword>
<organism evidence="6 7">
    <name type="scientific">Takifugu rubripes</name>
    <name type="common">Japanese pufferfish</name>
    <name type="synonym">Fugu rubripes</name>
    <dbReference type="NCBI Taxonomy" id="31033"/>
    <lineage>
        <taxon>Eukaryota</taxon>
        <taxon>Metazoa</taxon>
        <taxon>Chordata</taxon>
        <taxon>Craniata</taxon>
        <taxon>Vertebrata</taxon>
        <taxon>Euteleostomi</taxon>
        <taxon>Actinopterygii</taxon>
        <taxon>Neopterygii</taxon>
        <taxon>Teleostei</taxon>
        <taxon>Neoteleostei</taxon>
        <taxon>Acanthomorphata</taxon>
        <taxon>Eupercaria</taxon>
        <taxon>Tetraodontiformes</taxon>
        <taxon>Tetradontoidea</taxon>
        <taxon>Tetraodontidae</taxon>
        <taxon>Takifugu</taxon>
    </lineage>
</organism>
<name>H2UGD1_TAKRU</name>
<dbReference type="InterPro" id="IPR015528">
    <property type="entry name" value="IL-12_beta"/>
</dbReference>
<proteinExistence type="predicted"/>
<keyword evidence="7" id="KW-1185">Reference proteome</keyword>
<dbReference type="SUPFAM" id="SSF49265">
    <property type="entry name" value="Fibronectin type III"/>
    <property type="match status" value="2"/>
</dbReference>
<dbReference type="Proteomes" id="UP000005226">
    <property type="component" value="Chromosome 15"/>
</dbReference>
<reference evidence="6" key="2">
    <citation type="submission" date="2025-08" db="UniProtKB">
        <authorList>
            <consortium name="Ensembl"/>
        </authorList>
    </citation>
    <scope>IDENTIFICATION</scope>
</reference>
<dbReference type="PANTHER" id="PTHR48485:SF4">
    <property type="entry name" value="INTERLEUKIN-12 SUBUNIT BETA"/>
    <property type="match status" value="1"/>
</dbReference>
<evidence type="ECO:0000256" key="1">
    <source>
        <dbReference type="ARBA" id="ARBA00022729"/>
    </source>
</evidence>